<dbReference type="Pfam" id="PF24764">
    <property type="entry name" value="rva_4"/>
    <property type="match status" value="1"/>
</dbReference>
<dbReference type="Pfam" id="PF14420">
    <property type="entry name" value="Clr5"/>
    <property type="match status" value="1"/>
</dbReference>
<feature type="domain" description="Integrase core" evidence="2">
    <location>
        <begin position="189"/>
        <end position="367"/>
    </location>
</feature>
<evidence type="ECO:0000259" key="1">
    <source>
        <dbReference type="Pfam" id="PF14420"/>
    </source>
</evidence>
<evidence type="ECO:0008006" key="5">
    <source>
        <dbReference type="Google" id="ProtNLM"/>
    </source>
</evidence>
<protein>
    <recommendedName>
        <fullName evidence="5">Clr5 domain-containing protein</fullName>
    </recommendedName>
</protein>
<evidence type="ECO:0000313" key="3">
    <source>
        <dbReference type="EMBL" id="GLA56245.1"/>
    </source>
</evidence>
<organism evidence="3 4">
    <name type="scientific">Aspergillus niger</name>
    <dbReference type="NCBI Taxonomy" id="5061"/>
    <lineage>
        <taxon>Eukaryota</taxon>
        <taxon>Fungi</taxon>
        <taxon>Dikarya</taxon>
        <taxon>Ascomycota</taxon>
        <taxon>Pezizomycotina</taxon>
        <taxon>Eurotiomycetes</taxon>
        <taxon>Eurotiomycetidae</taxon>
        <taxon>Eurotiales</taxon>
        <taxon>Aspergillaceae</taxon>
        <taxon>Aspergillus</taxon>
        <taxon>Aspergillus subgen. Circumdati</taxon>
    </lineage>
</organism>
<dbReference type="Proteomes" id="UP001144191">
    <property type="component" value="Unassembled WGS sequence"/>
</dbReference>
<proteinExistence type="predicted"/>
<dbReference type="AlphaFoldDB" id="A0A9W6EGM0"/>
<dbReference type="PANTHER" id="PTHR46791:SF5">
    <property type="entry name" value="CLR5 DOMAIN-CONTAINING PROTEIN-RELATED"/>
    <property type="match status" value="1"/>
</dbReference>
<comment type="caution">
    <text evidence="3">The sequence shown here is derived from an EMBL/GenBank/DDBJ whole genome shotgun (WGS) entry which is preliminary data.</text>
</comment>
<evidence type="ECO:0000259" key="2">
    <source>
        <dbReference type="Pfam" id="PF24764"/>
    </source>
</evidence>
<dbReference type="EMBL" id="BRPB01000361">
    <property type="protein sequence ID" value="GLA56245.1"/>
    <property type="molecule type" value="Genomic_DNA"/>
</dbReference>
<sequence>MPPFIDLEPYKAEIISLFHEGHSTAHIASIIEAQHHVRVGERTIKTRLSGWGVSKRDRTATTDSSLHSRIKELFFERCLSDAEILRTVRNEGYTVSARTLRRIRMEQGLVRRTDDSSERQLQDDIATKHLLEAYNEGTIQGYGRELLFAHMRGERLIIPRYRLHTIYRTIAPEAIQQRKNDMQRSRGSYMVPGPDHIWSVDGYMKLDPYGIQIYAAIDAYSRYIIWVYVGIDTRTSVSVARQYLDTVQERKIMCNKIRSDHGSETSLLAQAHYELRKAYEPRIKATECYIFGPSTANQRIEAWWAQLSKSLLYRYRNYFKDLIELGDFSRDMIPDQIALYAVYMPILRTQVSSYVRTWNQHIIRKQPERPYVISGRPYMNYFHPEHTVNHGLLVHEETLQQLRDSVQGWDMAEYLPAETLEWCQEILLGLGFDPEKPPSVRPDEAEAPFRTIYLGLRERAIIHMQSGAKPSLRLSEKPTGAFDWIKQQGSE</sequence>
<name>A0A9W6EGM0_ASPNG</name>
<dbReference type="PANTHER" id="PTHR46791">
    <property type="entry name" value="EXPRESSED PROTEIN"/>
    <property type="match status" value="1"/>
</dbReference>
<dbReference type="InterPro" id="IPR025676">
    <property type="entry name" value="Clr5_dom"/>
</dbReference>
<accession>A0A9W6EGM0</accession>
<dbReference type="InterPro" id="IPR058913">
    <property type="entry name" value="Integrase_dom_put"/>
</dbReference>
<gene>
    <name evidence="3" type="ORF">AnigIFM63604_006246</name>
</gene>
<evidence type="ECO:0000313" key="4">
    <source>
        <dbReference type="Proteomes" id="UP001144191"/>
    </source>
</evidence>
<reference evidence="3" key="1">
    <citation type="submission" date="2022-07" db="EMBL/GenBank/DDBJ databases">
        <title>Taxonomy of Aspergillus series Nigri: significant species reduction supported by multi-species coalescent approaches.</title>
        <authorList>
            <person name="Bian C."/>
            <person name="Kusuya Y."/>
            <person name="Sklenar F."/>
            <person name="D'hooge E."/>
            <person name="Yaguchi T."/>
            <person name="Takahashi H."/>
            <person name="Hubka V."/>
        </authorList>
    </citation>
    <scope>NUCLEOTIDE SEQUENCE</scope>
    <source>
        <strain evidence="3">IFM 63604</strain>
    </source>
</reference>
<feature type="domain" description="Clr5" evidence="1">
    <location>
        <begin position="6"/>
        <end position="55"/>
    </location>
</feature>